<keyword evidence="1" id="KW-0812">Transmembrane</keyword>
<dbReference type="PIRSF" id="PIRSF018266">
    <property type="entry name" value="FecR"/>
    <property type="match status" value="1"/>
</dbReference>
<evidence type="ECO:0000259" key="2">
    <source>
        <dbReference type="Pfam" id="PF04773"/>
    </source>
</evidence>
<dbReference type="Pfam" id="PF04773">
    <property type="entry name" value="FecR"/>
    <property type="match status" value="1"/>
</dbReference>
<name>A0ABS8PMN4_9BACT</name>
<sequence>MEHKLIAYHEQLLDASERKAVEQWLQQDPAHQGIYDKTIRVWEQSRNQLAYTYYNKERAWDRIQAQIDQAPAVKSQGRIVSLKWWRAAAVAASLAGIVLLLFVWYRPGPPVFVADAGTREVHLQDNSTIELYTNGVLELDRAFNKKTRTVTLKGDARFDIARNPDKPFIIHNSNAMDVQVLGTSFTIQQRTAFNTVYVHSGKVKATLGNQTVTAVAGQKIVQDNKTRQLQLREIRTPIETVLKTQTIRCNNMRIDSLANILKELYNVDVQFDPAIGSKRITSTYLSYESPEQVMENIALMINATWRKQNDHYIITK</sequence>
<evidence type="ECO:0000313" key="4">
    <source>
        <dbReference type="EMBL" id="MCD2422364.1"/>
    </source>
</evidence>
<dbReference type="RefSeq" id="WP_231003292.1">
    <property type="nucleotide sequence ID" value="NZ_JAJNEC010000004.1"/>
</dbReference>
<comment type="caution">
    <text evidence="4">The sequence shown here is derived from an EMBL/GenBank/DDBJ whole genome shotgun (WGS) entry which is preliminary data.</text>
</comment>
<keyword evidence="5" id="KW-1185">Reference proteome</keyword>
<dbReference type="PANTHER" id="PTHR30273:SF2">
    <property type="entry name" value="PROTEIN FECR"/>
    <property type="match status" value="1"/>
</dbReference>
<keyword evidence="1" id="KW-0472">Membrane</keyword>
<accession>A0ABS8PMN4</accession>
<proteinExistence type="predicted"/>
<dbReference type="PANTHER" id="PTHR30273">
    <property type="entry name" value="PERIPLASMIC SIGNAL SENSOR AND SIGMA FACTOR ACTIVATOR FECR-RELATED"/>
    <property type="match status" value="1"/>
</dbReference>
<dbReference type="Gene3D" id="2.60.120.1440">
    <property type="match status" value="1"/>
</dbReference>
<dbReference type="EMBL" id="JAJNEC010000004">
    <property type="protein sequence ID" value="MCD2422364.1"/>
    <property type="molecule type" value="Genomic_DNA"/>
</dbReference>
<evidence type="ECO:0000256" key="1">
    <source>
        <dbReference type="SAM" id="Phobius"/>
    </source>
</evidence>
<dbReference type="Proteomes" id="UP001199816">
    <property type="component" value="Unassembled WGS sequence"/>
</dbReference>
<dbReference type="Pfam" id="PF16344">
    <property type="entry name" value="FecR_C"/>
    <property type="match status" value="1"/>
</dbReference>
<dbReference type="InterPro" id="IPR032508">
    <property type="entry name" value="FecR_C"/>
</dbReference>
<feature type="transmembrane region" description="Helical" evidence="1">
    <location>
        <begin position="84"/>
        <end position="105"/>
    </location>
</feature>
<dbReference type="Gene3D" id="3.55.50.30">
    <property type="match status" value="1"/>
</dbReference>
<feature type="domain" description="Protein FecR C-terminal" evidence="3">
    <location>
        <begin position="250"/>
        <end position="314"/>
    </location>
</feature>
<protein>
    <submittedName>
        <fullName evidence="4">FecR domain-containing protein</fullName>
    </submittedName>
</protein>
<organism evidence="4 5">
    <name type="scientific">Niabella pedocola</name>
    <dbReference type="NCBI Taxonomy" id="1752077"/>
    <lineage>
        <taxon>Bacteria</taxon>
        <taxon>Pseudomonadati</taxon>
        <taxon>Bacteroidota</taxon>
        <taxon>Chitinophagia</taxon>
        <taxon>Chitinophagales</taxon>
        <taxon>Chitinophagaceae</taxon>
        <taxon>Niabella</taxon>
    </lineage>
</organism>
<dbReference type="InterPro" id="IPR012373">
    <property type="entry name" value="Ferrdict_sens_TM"/>
</dbReference>
<evidence type="ECO:0000259" key="3">
    <source>
        <dbReference type="Pfam" id="PF16344"/>
    </source>
</evidence>
<feature type="domain" description="FecR protein" evidence="2">
    <location>
        <begin position="115"/>
        <end position="204"/>
    </location>
</feature>
<gene>
    <name evidence="4" type="ORF">LQ567_06290</name>
</gene>
<evidence type="ECO:0000313" key="5">
    <source>
        <dbReference type="Proteomes" id="UP001199816"/>
    </source>
</evidence>
<dbReference type="InterPro" id="IPR006860">
    <property type="entry name" value="FecR"/>
</dbReference>
<reference evidence="4 5" key="1">
    <citation type="submission" date="2021-11" db="EMBL/GenBank/DDBJ databases">
        <title>Genomic of Niabella pedocola.</title>
        <authorList>
            <person name="Wu T."/>
        </authorList>
    </citation>
    <scope>NUCLEOTIDE SEQUENCE [LARGE SCALE GENOMIC DNA]</scope>
    <source>
        <strain evidence="4 5">JCM 31011</strain>
    </source>
</reference>
<keyword evidence="1" id="KW-1133">Transmembrane helix</keyword>